<accession>A0A0E9T4U9</accession>
<organism evidence="1">
    <name type="scientific">Anguilla anguilla</name>
    <name type="common">European freshwater eel</name>
    <name type="synonym">Muraena anguilla</name>
    <dbReference type="NCBI Taxonomy" id="7936"/>
    <lineage>
        <taxon>Eukaryota</taxon>
        <taxon>Metazoa</taxon>
        <taxon>Chordata</taxon>
        <taxon>Craniata</taxon>
        <taxon>Vertebrata</taxon>
        <taxon>Euteleostomi</taxon>
        <taxon>Actinopterygii</taxon>
        <taxon>Neopterygii</taxon>
        <taxon>Teleostei</taxon>
        <taxon>Anguilliformes</taxon>
        <taxon>Anguillidae</taxon>
        <taxon>Anguilla</taxon>
    </lineage>
</organism>
<reference evidence="1" key="1">
    <citation type="submission" date="2014-11" db="EMBL/GenBank/DDBJ databases">
        <authorList>
            <person name="Amaro Gonzalez C."/>
        </authorList>
    </citation>
    <scope>NUCLEOTIDE SEQUENCE</scope>
</reference>
<dbReference type="AlphaFoldDB" id="A0A0E9T4U9"/>
<sequence length="70" mass="8240">MDHATLVVFQLGSGWQTRGAFKFSEQRRTFVANIFFEQFNLNGFLRTFETVCIKQTDMSVCTHSRFCDHR</sequence>
<evidence type="ECO:0000313" key="1">
    <source>
        <dbReference type="EMBL" id="JAH48452.1"/>
    </source>
</evidence>
<reference evidence="1" key="2">
    <citation type="journal article" date="2015" name="Fish Shellfish Immunol.">
        <title>Early steps in the European eel (Anguilla anguilla)-Vibrio vulnificus interaction in the gills: Role of the RtxA13 toxin.</title>
        <authorList>
            <person name="Callol A."/>
            <person name="Pajuelo D."/>
            <person name="Ebbesson L."/>
            <person name="Teles M."/>
            <person name="MacKenzie S."/>
            <person name="Amaro C."/>
        </authorList>
    </citation>
    <scope>NUCLEOTIDE SEQUENCE</scope>
</reference>
<proteinExistence type="predicted"/>
<name>A0A0E9T4U9_ANGAN</name>
<dbReference type="EMBL" id="GBXM01060125">
    <property type="protein sequence ID" value="JAH48452.1"/>
    <property type="molecule type" value="Transcribed_RNA"/>
</dbReference>
<protein>
    <submittedName>
        <fullName evidence="1">Uncharacterized protein</fullName>
    </submittedName>
</protein>